<evidence type="ECO:0000313" key="1">
    <source>
        <dbReference type="EMBL" id="MBI6629575.1"/>
    </source>
</evidence>
<name>A0A934M022_9RHOB</name>
<sequence>MRFDSNGYGLQQQRRSVALKAIGEVIDTHFHVWLNEFVAVLEQSILERID</sequence>
<keyword evidence="2" id="KW-1185">Reference proteome</keyword>
<dbReference type="RefSeq" id="WP_198685605.1">
    <property type="nucleotide sequence ID" value="NZ_JAEIJD010000004.1"/>
</dbReference>
<accession>A0A934M022</accession>
<dbReference type="AlphaFoldDB" id="A0A934M022"/>
<proteinExistence type="predicted"/>
<dbReference type="EMBL" id="JAEIJD010000004">
    <property type="protein sequence ID" value="MBI6629575.1"/>
    <property type="molecule type" value="Genomic_DNA"/>
</dbReference>
<reference evidence="1" key="1">
    <citation type="submission" date="2020-12" db="EMBL/GenBank/DDBJ databases">
        <title>Pontibaca salina gen. nov., sp. nov., isolated from marine sediment.</title>
        <authorList>
            <person name="Bo J."/>
            <person name="Wang S."/>
            <person name="Song X."/>
            <person name="Du Z."/>
        </authorList>
    </citation>
    <scope>NUCLEOTIDE SEQUENCE</scope>
    <source>
        <strain evidence="1">S1109L</strain>
    </source>
</reference>
<evidence type="ECO:0000313" key="2">
    <source>
        <dbReference type="Proteomes" id="UP000613255"/>
    </source>
</evidence>
<comment type="caution">
    <text evidence="1">The sequence shown here is derived from an EMBL/GenBank/DDBJ whole genome shotgun (WGS) entry which is preliminary data.</text>
</comment>
<protein>
    <submittedName>
        <fullName evidence="1">Uncharacterized protein</fullName>
    </submittedName>
</protein>
<organism evidence="1 2">
    <name type="scientific">Pontibaca salina</name>
    <dbReference type="NCBI Taxonomy" id="2795731"/>
    <lineage>
        <taxon>Bacteria</taxon>
        <taxon>Pseudomonadati</taxon>
        <taxon>Pseudomonadota</taxon>
        <taxon>Alphaproteobacteria</taxon>
        <taxon>Rhodobacterales</taxon>
        <taxon>Roseobacteraceae</taxon>
        <taxon>Pontibaca</taxon>
    </lineage>
</organism>
<gene>
    <name evidence="1" type="ORF">JAO82_06720</name>
</gene>
<dbReference type="Proteomes" id="UP000613255">
    <property type="component" value="Unassembled WGS sequence"/>
</dbReference>